<dbReference type="EMBL" id="AEPV01000029">
    <property type="protein sequence ID" value="EFU74340.1"/>
    <property type="molecule type" value="Genomic_DNA"/>
</dbReference>
<protein>
    <submittedName>
        <fullName evidence="1">Uncharacterized protein</fullName>
    </submittedName>
</protein>
<accession>E6LEM7</accession>
<dbReference type="HOGENOM" id="CLU_2769476_0_0_9"/>
<sequence length="69" mass="7777">MSKVIFIDNKGQAMQTEVADYCSITLKIQDGKVTSVDHHESVRLQPILDHQKSMKNVAKTHENIAKTLI</sequence>
<organism evidence="1 2">
    <name type="scientific">Enterococcus italicus (strain DSM 15952 / CCUG 50447 / LMG 22039 / TP 1.5)</name>
    <dbReference type="NCBI Taxonomy" id="888064"/>
    <lineage>
        <taxon>Bacteria</taxon>
        <taxon>Bacillati</taxon>
        <taxon>Bacillota</taxon>
        <taxon>Bacilli</taxon>
        <taxon>Lactobacillales</taxon>
        <taxon>Enterococcaceae</taxon>
        <taxon>Enterococcus</taxon>
    </lineage>
</organism>
<dbReference type="AlphaFoldDB" id="E6LEM7"/>
<keyword evidence="2" id="KW-1185">Reference proteome</keyword>
<reference evidence="1 2" key="1">
    <citation type="submission" date="2010-12" db="EMBL/GenBank/DDBJ databases">
        <authorList>
            <person name="Muzny D."/>
            <person name="Qin X."/>
            <person name="Deng J."/>
            <person name="Jiang H."/>
            <person name="Liu Y."/>
            <person name="Qu J."/>
            <person name="Song X.-Z."/>
            <person name="Zhang L."/>
            <person name="Thornton R."/>
            <person name="Coyle M."/>
            <person name="Francisco L."/>
            <person name="Jackson L."/>
            <person name="Javaid M."/>
            <person name="Korchina V."/>
            <person name="Kovar C."/>
            <person name="Mata R."/>
            <person name="Mathew T."/>
            <person name="Ngo R."/>
            <person name="Nguyen L."/>
            <person name="Nguyen N."/>
            <person name="Okwuonu G."/>
            <person name="Ongeri F."/>
            <person name="Pham C."/>
            <person name="Simmons D."/>
            <person name="Wilczek-Boney K."/>
            <person name="Hale W."/>
            <person name="Jakkamsetti A."/>
            <person name="Pham P."/>
            <person name="Ruth R."/>
            <person name="San Lucas F."/>
            <person name="Warren J."/>
            <person name="Zhang J."/>
            <person name="Zhao Z."/>
            <person name="Zhou C."/>
            <person name="Zhu D."/>
            <person name="Lee S."/>
            <person name="Bess C."/>
            <person name="Blankenburg K."/>
            <person name="Forbes L."/>
            <person name="Fu Q."/>
            <person name="Gubbala S."/>
            <person name="Hirani K."/>
            <person name="Jayaseelan J.C."/>
            <person name="Lara F."/>
            <person name="Munidasa M."/>
            <person name="Palculict T."/>
            <person name="Patil S."/>
            <person name="Pu L.-L."/>
            <person name="Saada N."/>
            <person name="Tang L."/>
            <person name="Weissenberger G."/>
            <person name="Zhu Y."/>
            <person name="Hemphill L."/>
            <person name="Shang Y."/>
            <person name="Youmans B."/>
            <person name="Ayvaz T."/>
            <person name="Ross M."/>
            <person name="Santibanez J."/>
            <person name="Aqrawi P."/>
            <person name="Gross S."/>
            <person name="Joshi V."/>
            <person name="Fowler G."/>
            <person name="Nazareth L."/>
            <person name="Reid J."/>
            <person name="Worley K."/>
            <person name="Petrosino J."/>
            <person name="Highlander S."/>
            <person name="Gibbs R."/>
        </authorList>
    </citation>
    <scope>NUCLEOTIDE SEQUENCE [LARGE SCALE GENOMIC DNA]</scope>
    <source>
        <strain evidence="2">DSM 15952 / CCUG 50447 / LMG 22039 / TP 1.5</strain>
    </source>
</reference>
<gene>
    <name evidence="1" type="ORF">HMPREF9088_0817</name>
</gene>
<proteinExistence type="predicted"/>
<name>E6LEM7_ENTI1</name>
<dbReference type="Proteomes" id="UP000010296">
    <property type="component" value="Unassembled WGS sequence"/>
</dbReference>
<dbReference type="Pfam" id="PF10055">
    <property type="entry name" value="DUF2292"/>
    <property type="match status" value="1"/>
</dbReference>
<dbReference type="PATRIC" id="fig|888064.11.peg.1469"/>
<comment type="caution">
    <text evidence="1">The sequence shown here is derived from an EMBL/GenBank/DDBJ whole genome shotgun (WGS) entry which is preliminary data.</text>
</comment>
<evidence type="ECO:0000313" key="1">
    <source>
        <dbReference type="EMBL" id="EFU74340.1"/>
    </source>
</evidence>
<dbReference type="STRING" id="888064.HMPREF9088_0817"/>
<evidence type="ECO:0000313" key="2">
    <source>
        <dbReference type="Proteomes" id="UP000010296"/>
    </source>
</evidence>
<dbReference type="InterPro" id="IPR018743">
    <property type="entry name" value="DUF2292"/>
</dbReference>
<dbReference type="RefSeq" id="WP_007207838.1">
    <property type="nucleotide sequence ID" value="NZ_GL622241.1"/>
</dbReference>